<evidence type="ECO:0000256" key="6">
    <source>
        <dbReference type="ARBA" id="ARBA00022827"/>
    </source>
</evidence>
<evidence type="ECO:0000256" key="14">
    <source>
        <dbReference type="SAM" id="Phobius"/>
    </source>
</evidence>
<keyword evidence="7 13" id="KW-0560">Oxidoreductase</keyword>
<evidence type="ECO:0000256" key="10">
    <source>
        <dbReference type="ARBA" id="ARBA00023244"/>
    </source>
</evidence>
<name>G8JN40_ERECY</name>
<gene>
    <name evidence="16" type="ordered locus">Ecym_1262</name>
</gene>
<comment type="subcellular location">
    <subcellularLocation>
        <location evidence="13">Mitochondrion inner membrane</location>
    </subcellularLocation>
</comment>
<comment type="cofactor">
    <cofactor evidence="13">
        <name>FAD</name>
        <dbReference type="ChEBI" id="CHEBI:57692"/>
    </cofactor>
    <text evidence="13">Binds 1 FAD per subunit.</text>
</comment>
<keyword evidence="9 13" id="KW-0350">Heme biosynthesis</keyword>
<comment type="pathway">
    <text evidence="2 13">Porphyrin-containing compound metabolism; protoporphyrin-IX biosynthesis; protoporphyrin-IX from protoporphyrinogen-IX: step 1/1.</text>
</comment>
<comment type="function">
    <text evidence="1 13">Catalyzes the 6-electron oxidation of protoporphyrinogen-IX to form protoporphyrin-IX.</text>
</comment>
<dbReference type="PANTHER" id="PTHR42923">
    <property type="entry name" value="PROTOPORPHYRINOGEN OXIDASE"/>
    <property type="match status" value="1"/>
</dbReference>
<evidence type="ECO:0000256" key="9">
    <source>
        <dbReference type="ARBA" id="ARBA00023133"/>
    </source>
</evidence>
<keyword evidence="14" id="KW-1133">Transmembrane helix</keyword>
<comment type="similarity">
    <text evidence="3 13">Belongs to the protoporphyrinogen/coproporphyrinogen oxidase family. Protoporphyrinogen oxidase subfamily.</text>
</comment>
<dbReference type="FunCoup" id="G8JN40">
    <property type="interactions" value="500"/>
</dbReference>
<evidence type="ECO:0000256" key="5">
    <source>
        <dbReference type="ARBA" id="ARBA00022630"/>
    </source>
</evidence>
<evidence type="ECO:0000256" key="1">
    <source>
        <dbReference type="ARBA" id="ARBA00002600"/>
    </source>
</evidence>
<keyword evidence="5 13" id="KW-0285">Flavoprotein</keyword>
<dbReference type="Gene3D" id="3.50.50.60">
    <property type="entry name" value="FAD/NAD(P)-binding domain"/>
    <property type="match status" value="1"/>
</dbReference>
<evidence type="ECO:0000256" key="7">
    <source>
        <dbReference type="ARBA" id="ARBA00023002"/>
    </source>
</evidence>
<keyword evidence="14" id="KW-0812">Transmembrane</keyword>
<evidence type="ECO:0000259" key="15">
    <source>
        <dbReference type="Pfam" id="PF01593"/>
    </source>
</evidence>
<keyword evidence="8" id="KW-0496">Mitochondrion</keyword>
<dbReference type="InterPro" id="IPR050464">
    <property type="entry name" value="Zeta_carotene_desat/Oxidored"/>
</dbReference>
<dbReference type="AlphaFoldDB" id="G8JN40"/>
<evidence type="ECO:0000256" key="13">
    <source>
        <dbReference type="RuleBase" id="RU367069"/>
    </source>
</evidence>
<keyword evidence="6 13" id="KW-0274">FAD</keyword>
<dbReference type="GO" id="GO:0005743">
    <property type="term" value="C:mitochondrial inner membrane"/>
    <property type="evidence" value="ECO:0007669"/>
    <property type="project" value="UniProtKB-SubCell"/>
</dbReference>
<dbReference type="OMA" id="EHNQAVQ"/>
<keyword evidence="14" id="KW-0472">Membrane</keyword>
<evidence type="ECO:0000313" key="17">
    <source>
        <dbReference type="Proteomes" id="UP000006790"/>
    </source>
</evidence>
<reference evidence="17" key="1">
    <citation type="journal article" date="2012" name="G3 (Bethesda)">
        <title>Pichia sorbitophila, an interspecies yeast hybrid reveals early steps of genome resolution following polyploidization.</title>
        <authorList>
            <person name="Leh Louis V."/>
            <person name="Despons L."/>
            <person name="Friedrich A."/>
            <person name="Martin T."/>
            <person name="Durrens P."/>
            <person name="Casaregola S."/>
            <person name="Neuveglise C."/>
            <person name="Fairhead C."/>
            <person name="Marck C."/>
            <person name="Cruz J.A."/>
            <person name="Straub M.L."/>
            <person name="Kugler V."/>
            <person name="Sacerdot C."/>
            <person name="Uzunov Z."/>
            <person name="Thierry A."/>
            <person name="Weiss S."/>
            <person name="Bleykasten C."/>
            <person name="De Montigny J."/>
            <person name="Jacques N."/>
            <person name="Jung P."/>
            <person name="Lemaire M."/>
            <person name="Mallet S."/>
            <person name="Morel G."/>
            <person name="Richard G.F."/>
            <person name="Sarkar A."/>
            <person name="Savel G."/>
            <person name="Schacherer J."/>
            <person name="Seret M.L."/>
            <person name="Talla E."/>
            <person name="Samson G."/>
            <person name="Jubin C."/>
            <person name="Poulain J."/>
            <person name="Vacherie B."/>
            <person name="Barbe V."/>
            <person name="Pelletier E."/>
            <person name="Sherman D.J."/>
            <person name="Westhof E."/>
            <person name="Weissenbach J."/>
            <person name="Baret P.V."/>
            <person name="Wincker P."/>
            <person name="Gaillardin C."/>
            <person name="Dujon B."/>
            <person name="Souciet J.L."/>
        </authorList>
    </citation>
    <scope>NUCLEOTIDE SEQUENCE [LARGE SCALE GENOMIC DNA]</scope>
    <source>
        <strain evidence="17">CBS 270.75 / DBVPG 7215 / KCTC 17166 / NRRL Y-17582</strain>
    </source>
</reference>
<dbReference type="GO" id="GO:0004729">
    <property type="term" value="F:oxygen-dependent protoporphyrinogen oxidase activity"/>
    <property type="evidence" value="ECO:0007669"/>
    <property type="project" value="UniProtKB-UniRule"/>
</dbReference>
<evidence type="ECO:0000256" key="3">
    <source>
        <dbReference type="ARBA" id="ARBA00010551"/>
    </source>
</evidence>
<evidence type="ECO:0000313" key="16">
    <source>
        <dbReference type="EMBL" id="AET37504.1"/>
    </source>
</evidence>
<dbReference type="SUPFAM" id="SSF51905">
    <property type="entry name" value="FAD/NAD(P)-binding domain"/>
    <property type="match status" value="1"/>
</dbReference>
<organism evidence="16 17">
    <name type="scientific">Eremothecium cymbalariae (strain CBS 270.75 / DBVPG 7215 / KCTC 17166 / NRRL Y-17582)</name>
    <name type="common">Yeast</name>
    <dbReference type="NCBI Taxonomy" id="931890"/>
    <lineage>
        <taxon>Eukaryota</taxon>
        <taxon>Fungi</taxon>
        <taxon>Dikarya</taxon>
        <taxon>Ascomycota</taxon>
        <taxon>Saccharomycotina</taxon>
        <taxon>Saccharomycetes</taxon>
        <taxon>Saccharomycetales</taxon>
        <taxon>Saccharomycetaceae</taxon>
        <taxon>Eremothecium</taxon>
    </lineage>
</organism>
<dbReference type="Pfam" id="PF01593">
    <property type="entry name" value="Amino_oxidase"/>
    <property type="match status" value="1"/>
</dbReference>
<dbReference type="InterPro" id="IPR002937">
    <property type="entry name" value="Amino_oxidase"/>
</dbReference>
<dbReference type="STRING" id="931890.G8JN40"/>
<dbReference type="FunFam" id="3.50.50.60:FF:000276">
    <property type="entry name" value="Protoporphyrinogen oxidase"/>
    <property type="match status" value="1"/>
</dbReference>
<dbReference type="EMBL" id="CP002497">
    <property type="protein sequence ID" value="AET37504.1"/>
    <property type="molecule type" value="Genomic_DNA"/>
</dbReference>
<evidence type="ECO:0000256" key="12">
    <source>
        <dbReference type="ARBA" id="ARBA00047554"/>
    </source>
</evidence>
<feature type="transmembrane region" description="Helical" evidence="14">
    <location>
        <begin position="12"/>
        <end position="31"/>
    </location>
</feature>
<dbReference type="SUPFAM" id="SSF54373">
    <property type="entry name" value="FAD-linked reductases, C-terminal domain"/>
    <property type="match status" value="1"/>
</dbReference>
<dbReference type="UniPathway" id="UPA00251">
    <property type="reaction ID" value="UER00324"/>
</dbReference>
<dbReference type="NCBIfam" id="TIGR00562">
    <property type="entry name" value="proto_IX_ox"/>
    <property type="match status" value="1"/>
</dbReference>
<dbReference type="InterPro" id="IPR004572">
    <property type="entry name" value="Protoporphyrinogen_oxidase"/>
</dbReference>
<dbReference type="EC" id="1.3.3.4" evidence="4 13"/>
<dbReference type="InterPro" id="IPR036188">
    <property type="entry name" value="FAD/NAD-bd_sf"/>
</dbReference>
<dbReference type="GeneID" id="11469651"/>
<evidence type="ECO:0000256" key="4">
    <source>
        <dbReference type="ARBA" id="ARBA00012867"/>
    </source>
</evidence>
<dbReference type="HOGENOM" id="CLU_009629_1_2_1"/>
<dbReference type="OrthoDB" id="438553at2759"/>
<keyword evidence="10 13" id="KW-0627">Porphyrin biosynthesis</keyword>
<evidence type="ECO:0000256" key="8">
    <source>
        <dbReference type="ARBA" id="ARBA00023128"/>
    </source>
</evidence>
<feature type="domain" description="Amine oxidase" evidence="15">
    <location>
        <begin position="21"/>
        <end position="465"/>
    </location>
</feature>
<accession>G8JN40</accession>
<dbReference type="InParanoid" id="G8JN40"/>
<dbReference type="RefSeq" id="XP_003644321.1">
    <property type="nucleotide sequence ID" value="XM_003644273.1"/>
</dbReference>
<dbReference type="KEGG" id="erc:Ecym_1262"/>
<protein>
    <recommendedName>
        <fullName evidence="11 13">Protoporphyrinogen oxidase</fullName>
        <ecNumber evidence="4 13">1.3.3.4</ecNumber>
    </recommendedName>
</protein>
<proteinExistence type="inferred from homology"/>
<evidence type="ECO:0000256" key="11">
    <source>
        <dbReference type="ARBA" id="ARBA00044160"/>
    </source>
</evidence>
<dbReference type="GO" id="GO:0006782">
    <property type="term" value="P:protoporphyrinogen IX biosynthetic process"/>
    <property type="evidence" value="ECO:0007669"/>
    <property type="project" value="UniProtKB-UniRule"/>
</dbReference>
<keyword evidence="17" id="KW-1185">Reference proteome</keyword>
<dbReference type="Proteomes" id="UP000006790">
    <property type="component" value="Chromosome 1"/>
</dbReference>
<sequence length="525" mass="58613">MTIILKKLPEKAKVLVVGGGISGLSFTYFLARLRPDINITLLEASHRCHGYINSSLSVDKQNHKVLMEKGPRTLRGASEGTSLIIDTLMDLNQKSKVYCLDPSNEANRKFLLDSNNKLIQTPNSLSTLLKFLLSTLGKGLIPGILGEPFRKKATTTSTSDETAFSLFSRRFGNKYVAENLLGALYHGIYADDIKKLSARHVSKKFYEMERDHGSFVRAMFSNKLGKSQLTPVLELYQKTFAKDPEQFLKLYQNLGKYPILGLKEGLETLPKTLLHASKAFPNVTIHTNKKVTQLGQLSNGKFEVHTEGGERFNDLDHLRLTVNPSTISNIVTQPKLSNALRLLQSNTIMLVNFYLPNKDVIKQHHGFGYLVPVSNKNPEMLLGVIFDSIVEQNYQPFFASKEPTISKGPYTKLTAMLGGHYLTDNKVESLPSTEEIINTVKRVFFTQLNISKSDLNQAHWEVSIVSDSIPKFHVGYEKWMQAVSKDVSQFYNNNISLGGMAFSSGPGVPDVFTNAFLDAQKVAQA</sequence>
<evidence type="ECO:0000256" key="2">
    <source>
        <dbReference type="ARBA" id="ARBA00005073"/>
    </source>
</evidence>
<dbReference type="PANTHER" id="PTHR42923:SF3">
    <property type="entry name" value="PROTOPORPHYRINOGEN OXIDASE"/>
    <property type="match status" value="1"/>
</dbReference>
<comment type="catalytic activity">
    <reaction evidence="12 13">
        <text>protoporphyrinogen IX + 3 O2 = protoporphyrin IX + 3 H2O2</text>
        <dbReference type="Rhea" id="RHEA:25576"/>
        <dbReference type="ChEBI" id="CHEBI:15379"/>
        <dbReference type="ChEBI" id="CHEBI:16240"/>
        <dbReference type="ChEBI" id="CHEBI:57306"/>
        <dbReference type="ChEBI" id="CHEBI:57307"/>
        <dbReference type="EC" id="1.3.3.4"/>
    </reaction>
</comment>
<dbReference type="eggNOG" id="KOG1276">
    <property type="taxonomic scope" value="Eukaryota"/>
</dbReference>